<reference evidence="1 2" key="1">
    <citation type="submission" date="2010-03" db="EMBL/GenBank/DDBJ databases">
        <title>The genome sequence of Ruminococcus torques L2-14.</title>
        <authorList>
            <consortium name="metaHIT consortium -- http://www.metahit.eu/"/>
            <person name="Pajon A."/>
            <person name="Turner K."/>
            <person name="Parkhill J."/>
            <person name="Duncan S."/>
            <person name="Flint H."/>
        </authorList>
    </citation>
    <scope>NUCLEOTIDE SEQUENCE [LARGE SCALE GENOMIC DNA]</scope>
    <source>
        <strain evidence="1 2">L2-14</strain>
    </source>
</reference>
<sequence>MICRGNETEKILNITEDKMKNTDGVEIK</sequence>
<dbReference type="KEGG" id="rto:RTO_06160"/>
<dbReference type="AlphaFoldDB" id="D4M293"/>
<accession>D4M293</accession>
<gene>
    <name evidence="1" type="ORF">RTO_06160</name>
</gene>
<dbReference type="Proteomes" id="UP000008956">
    <property type="component" value="Chromosome"/>
</dbReference>
<dbReference type="HOGENOM" id="CLU_3412882_0_0_9"/>
<protein>
    <submittedName>
        <fullName evidence="1">Uncharacterized protein</fullName>
    </submittedName>
</protein>
<organism evidence="1 2">
    <name type="scientific">[Ruminococcus] torques L2-14</name>
    <dbReference type="NCBI Taxonomy" id="657313"/>
    <lineage>
        <taxon>Bacteria</taxon>
        <taxon>Bacillati</taxon>
        <taxon>Bacillota</taxon>
        <taxon>Clostridia</taxon>
        <taxon>Lachnospirales</taxon>
        <taxon>Lachnospiraceae</taxon>
        <taxon>Mediterraneibacter</taxon>
    </lineage>
</organism>
<evidence type="ECO:0000313" key="1">
    <source>
        <dbReference type="EMBL" id="CBL25355.1"/>
    </source>
</evidence>
<dbReference type="EMBL" id="FP929055">
    <property type="protein sequence ID" value="CBL25355.1"/>
    <property type="molecule type" value="Genomic_DNA"/>
</dbReference>
<evidence type="ECO:0000313" key="2">
    <source>
        <dbReference type="Proteomes" id="UP000008956"/>
    </source>
</evidence>
<name>D4M293_9FIRM</name>
<proteinExistence type="predicted"/>
<reference evidence="1 2" key="2">
    <citation type="submission" date="2010-03" db="EMBL/GenBank/DDBJ databases">
        <authorList>
            <person name="Pajon A."/>
        </authorList>
    </citation>
    <scope>NUCLEOTIDE SEQUENCE [LARGE SCALE GENOMIC DNA]</scope>
    <source>
        <strain evidence="1 2">L2-14</strain>
    </source>
</reference>